<dbReference type="SMART" id="SM00837">
    <property type="entry name" value="DPBB_1"/>
    <property type="match status" value="1"/>
</dbReference>
<protein>
    <recommendedName>
        <fullName evidence="2">Expansin-like EG45 domain-containing protein</fullName>
    </recommendedName>
</protein>
<dbReference type="AlphaFoldDB" id="A0A150FXQ3"/>
<dbReference type="InterPro" id="IPR009009">
    <property type="entry name" value="RlpA-like_DPBB"/>
</dbReference>
<evidence type="ECO:0000313" key="4">
    <source>
        <dbReference type="Proteomes" id="UP000075714"/>
    </source>
</evidence>
<accession>A0A150FXQ3</accession>
<dbReference type="CDD" id="cd22271">
    <property type="entry name" value="DPBB_EXP_N-like"/>
    <property type="match status" value="1"/>
</dbReference>
<dbReference type="GO" id="GO:0009664">
    <property type="term" value="P:plant-type cell wall organization"/>
    <property type="evidence" value="ECO:0007669"/>
    <property type="project" value="InterPro"/>
</dbReference>
<dbReference type="EMBL" id="LSYV01000275">
    <property type="protein sequence ID" value="KXZ41810.1"/>
    <property type="molecule type" value="Genomic_DNA"/>
</dbReference>
<dbReference type="PANTHER" id="PTHR31867">
    <property type="entry name" value="EXPANSIN-A15"/>
    <property type="match status" value="1"/>
</dbReference>
<feature type="chain" id="PRO_5007561769" description="Expansin-like EG45 domain-containing protein" evidence="1">
    <location>
        <begin position="30"/>
        <end position="423"/>
    </location>
</feature>
<dbReference type="Pfam" id="PF03330">
    <property type="entry name" value="DPBB_1"/>
    <property type="match status" value="1"/>
</dbReference>
<dbReference type="InterPro" id="IPR002963">
    <property type="entry name" value="Expansin"/>
</dbReference>
<dbReference type="Proteomes" id="UP000075714">
    <property type="component" value="Unassembled WGS sequence"/>
</dbReference>
<feature type="domain" description="Expansin-like EG45" evidence="2">
    <location>
        <begin position="53"/>
        <end position="184"/>
    </location>
</feature>
<dbReference type="SUPFAM" id="SSF50685">
    <property type="entry name" value="Barwin-like endoglucanases"/>
    <property type="match status" value="1"/>
</dbReference>
<reference evidence="4" key="1">
    <citation type="journal article" date="2016" name="Nat. Commun.">
        <title>The Gonium pectorale genome demonstrates co-option of cell cycle regulation during the evolution of multicellularity.</title>
        <authorList>
            <person name="Hanschen E.R."/>
            <person name="Marriage T.N."/>
            <person name="Ferris P.J."/>
            <person name="Hamaji T."/>
            <person name="Toyoda A."/>
            <person name="Fujiyama A."/>
            <person name="Neme R."/>
            <person name="Noguchi H."/>
            <person name="Minakuchi Y."/>
            <person name="Suzuki M."/>
            <person name="Kawai-Toyooka H."/>
            <person name="Smith D.R."/>
            <person name="Sparks H."/>
            <person name="Anderson J."/>
            <person name="Bakaric R."/>
            <person name="Luria V."/>
            <person name="Karger A."/>
            <person name="Kirschner M.W."/>
            <person name="Durand P.M."/>
            <person name="Michod R.E."/>
            <person name="Nozaki H."/>
            <person name="Olson B.J."/>
        </authorList>
    </citation>
    <scope>NUCLEOTIDE SEQUENCE [LARGE SCALE GENOMIC DNA]</scope>
    <source>
        <strain evidence="4">NIES-2863</strain>
    </source>
</reference>
<dbReference type="InterPro" id="IPR036908">
    <property type="entry name" value="RlpA-like_sf"/>
</dbReference>
<dbReference type="STRING" id="33097.A0A150FXQ3"/>
<evidence type="ECO:0000256" key="1">
    <source>
        <dbReference type="SAM" id="SignalP"/>
    </source>
</evidence>
<feature type="signal peptide" evidence="1">
    <location>
        <begin position="1"/>
        <end position="29"/>
    </location>
</feature>
<dbReference type="OrthoDB" id="5823761at2759"/>
<evidence type="ECO:0000313" key="3">
    <source>
        <dbReference type="EMBL" id="KXZ41810.1"/>
    </source>
</evidence>
<evidence type="ECO:0000259" key="2">
    <source>
        <dbReference type="PROSITE" id="PS50842"/>
    </source>
</evidence>
<keyword evidence="4" id="KW-1185">Reference proteome</keyword>
<name>A0A150FXQ3_GONPE</name>
<proteinExistence type="predicted"/>
<dbReference type="InterPro" id="IPR007112">
    <property type="entry name" value="Expansin/allergen_DPBB_dom"/>
</dbReference>
<dbReference type="Gene3D" id="2.40.40.10">
    <property type="entry name" value="RlpA-like domain"/>
    <property type="match status" value="1"/>
</dbReference>
<keyword evidence="1" id="KW-0732">Signal</keyword>
<sequence length="423" mass="47057">MVPFKPAAVVRLLPLAVVALLLHLKPSMCFDFQWHTGRATHYGGEGDPWSIHNGHCAYGYLDPNVGTGWDICAPSDQNWDYDASTASCGVCYEIACQGMDFNDFYGNFLDRKSVCYDQDSSVVVMVSDICPCYYPSNQYSNKRWCCGDMQHFDVSVFAFQKLADVKWGVIGIKYRRVPCDHQPYKKAYLPSGATPAKDSQSPPWNWDSSKDKRWALWSKSQSWNFGGDSSSKSDSQLTSSVTVTYEQPQQQSTSVGQQSTVTNAYYGGFMQGWTDSGSWSISKWGRDASWGFDGQQAYCVTLSGYGGAKFNAWSGVFSSKRTLEFYARQNNGGTPDISVKLASPSGTCKSISLQPRRFDDNKGGWTRFQIPLKAFDWRQSGDGDGGAFSGCSDSINDWSADTLFFVNNWGGNQDLCLDQVKIF</sequence>
<comment type="caution">
    <text evidence="3">The sequence shown here is derived from an EMBL/GenBank/DDBJ whole genome shotgun (WGS) entry which is preliminary data.</text>
</comment>
<dbReference type="PROSITE" id="PS50842">
    <property type="entry name" value="EXPANSIN_EG45"/>
    <property type="match status" value="1"/>
</dbReference>
<organism evidence="3 4">
    <name type="scientific">Gonium pectorale</name>
    <name type="common">Green alga</name>
    <dbReference type="NCBI Taxonomy" id="33097"/>
    <lineage>
        <taxon>Eukaryota</taxon>
        <taxon>Viridiplantae</taxon>
        <taxon>Chlorophyta</taxon>
        <taxon>core chlorophytes</taxon>
        <taxon>Chlorophyceae</taxon>
        <taxon>CS clade</taxon>
        <taxon>Chlamydomonadales</taxon>
        <taxon>Volvocaceae</taxon>
        <taxon>Gonium</taxon>
    </lineage>
</organism>
<gene>
    <name evidence="3" type="ORF">GPECTOR_276g724</name>
</gene>